<dbReference type="PANTHER" id="PTHR45919:SF1">
    <property type="entry name" value="GDP-MAN:MAN(3)GLCNAC(2)-PP-DOL ALPHA-1,2-MANNOSYLTRANSFERASE"/>
    <property type="match status" value="1"/>
</dbReference>
<dbReference type="InterPro" id="IPR001296">
    <property type="entry name" value="Glyco_trans_1"/>
</dbReference>
<dbReference type="Pfam" id="PF00534">
    <property type="entry name" value="Glycos_transf_1"/>
    <property type="match status" value="1"/>
</dbReference>
<evidence type="ECO:0000256" key="1">
    <source>
        <dbReference type="ARBA" id="ARBA00004389"/>
    </source>
</evidence>
<protein>
    <recommendedName>
        <fullName evidence="4 12">GDP-Man:Man(3)GlcNAc(2)-PP-Dol alpha-1,2-mannosyltransferase</fullName>
        <ecNumber evidence="3 12">2.4.1.131</ecNumber>
    </recommendedName>
</protein>
<feature type="domain" description="ALG11 mannosyltransferase N-terminal" evidence="15">
    <location>
        <begin position="53"/>
        <end position="260"/>
    </location>
</feature>
<keyword evidence="6 12" id="KW-0808">Transferase</keyword>
<dbReference type="GO" id="GO:0004377">
    <property type="term" value="F:GDP-Man:Man(3)GlcNAc(2)-PP-Dol alpha-1,2-mannosyltransferase activity"/>
    <property type="evidence" value="ECO:0007669"/>
    <property type="project" value="UniProtKB-UniRule"/>
</dbReference>
<evidence type="ECO:0000256" key="5">
    <source>
        <dbReference type="ARBA" id="ARBA00022676"/>
    </source>
</evidence>
<dbReference type="SUPFAM" id="SSF53756">
    <property type="entry name" value="UDP-Glycosyltransferase/glycogen phosphorylase"/>
    <property type="match status" value="1"/>
</dbReference>
<evidence type="ECO:0000259" key="14">
    <source>
        <dbReference type="Pfam" id="PF00534"/>
    </source>
</evidence>
<comment type="function">
    <text evidence="12">GDP-Man:Man(3)GlcNAc(2)-PP-Dol alpha-1,2-mannosyltransferase that operates in the biosynthetic pathway of dolichol-linked oligosaccharides, the glycan precursors employed in protein asparagine (N)-glycosylation. The assembly of dolichol-linked oligosaccharides begins on the cytosolic side of the endoplasmic reticulum membrane and finishes in its lumen. The sequential addition of sugars to dolichol pyrophosphate produces dolichol-linked oligosaccharides containing fourteen sugars, including two GlcNAcs, nine mannoses and three glucoses. Once assembled, the oligosaccharide is transferred from the lipid to nascent proteins by oligosaccharyltransferases. Catalyzes, on the cytoplasmic face of the endoplasmic reticulum, the addition of the fourth and fifth mannose residues to the dolichol-linked oligosaccharide chain, to produce Man(5)GlcNAc(2)-PP-dolichol core oligosaccharide.</text>
</comment>
<dbReference type="AlphaFoldDB" id="A0A0D0AFG5"/>
<evidence type="ECO:0000256" key="2">
    <source>
        <dbReference type="ARBA" id="ARBA00004922"/>
    </source>
</evidence>
<dbReference type="HOGENOM" id="CLU_017896_1_1_1"/>
<evidence type="ECO:0000256" key="8">
    <source>
        <dbReference type="ARBA" id="ARBA00022824"/>
    </source>
</evidence>
<feature type="domain" description="Glycosyl transferase family 1" evidence="14">
    <location>
        <begin position="316"/>
        <end position="495"/>
    </location>
</feature>
<evidence type="ECO:0000256" key="11">
    <source>
        <dbReference type="ARBA" id="ARBA00045065"/>
    </source>
</evidence>
<evidence type="ECO:0000313" key="17">
    <source>
        <dbReference type="Proteomes" id="UP000054485"/>
    </source>
</evidence>
<sequence length="520" mass="57853">MASAIALLCLLLTGVVGIVVFTAYTNKLARRSAQARHAIIENLGISTTSNPQFIGYFHPYCNAGGGGERVLWTAIAATQRAHPNCISLVYTGDVNVTKEQIMDQVEARFDISLDPKSLHFVFLKNRRLVEDAAWPRFTLLGQSLGSMFLAWEALSQVIPDLYIDSMGYAFTFHVVAWITKGSIPMGAYVHYPTISTDMLARVKARKVGHTNSGDVAGSLLLSIGKTWYYCFLMYHYSLALSRPSFIMANSSWTKNHVDAILSHSDPVMNVMHFLNPLFALRLFATMLKRSKDLHTESTTTRREAKIVYPPCDTREMVQFSLDKRERIILSIAQFRPEKDHPAQLRAFAQLLADHPSYTSGSTSVKLFLLGGARNEDDHARVQALRDLAEELDITPHVQFIVNASYPEMLGWLAMASIGLSTMVDEHFGINVVEFMAAGVIPVTHASGGPLHDIVVPLDGEATGFHARDPQSFANAMHAVLSMNQSEELAMRTRARTWAVSAFAEERFVEGWEAAWKGWVQ</sequence>
<accession>A0A0D0AFG5</accession>
<evidence type="ECO:0000313" key="16">
    <source>
        <dbReference type="EMBL" id="KIK36874.1"/>
    </source>
</evidence>
<evidence type="ECO:0000256" key="7">
    <source>
        <dbReference type="ARBA" id="ARBA00022692"/>
    </source>
</evidence>
<evidence type="ECO:0000256" key="3">
    <source>
        <dbReference type="ARBA" id="ARBA00012645"/>
    </source>
</evidence>
<dbReference type="InterPro" id="IPR031814">
    <property type="entry name" value="ALG11_N"/>
</dbReference>
<dbReference type="EMBL" id="KN835492">
    <property type="protein sequence ID" value="KIK36874.1"/>
    <property type="molecule type" value="Genomic_DNA"/>
</dbReference>
<dbReference type="FunCoup" id="A0A0D0AFG5">
    <property type="interactions" value="312"/>
</dbReference>
<keyword evidence="7" id="KW-0812">Transmembrane</keyword>
<dbReference type="STRING" id="930992.A0A0D0AFG5"/>
<comment type="subcellular location">
    <subcellularLocation>
        <location evidence="1">Endoplasmic reticulum membrane</location>
        <topology evidence="1">Single-pass membrane protein</topology>
    </subcellularLocation>
</comment>
<organism evidence="16 17">
    <name type="scientific">Suillus luteus UH-Slu-Lm8-n1</name>
    <dbReference type="NCBI Taxonomy" id="930992"/>
    <lineage>
        <taxon>Eukaryota</taxon>
        <taxon>Fungi</taxon>
        <taxon>Dikarya</taxon>
        <taxon>Basidiomycota</taxon>
        <taxon>Agaricomycotina</taxon>
        <taxon>Agaricomycetes</taxon>
        <taxon>Agaricomycetidae</taxon>
        <taxon>Boletales</taxon>
        <taxon>Suillineae</taxon>
        <taxon>Suillaceae</taxon>
        <taxon>Suillus</taxon>
    </lineage>
</organism>
<keyword evidence="9" id="KW-1133">Transmembrane helix</keyword>
<evidence type="ECO:0000256" key="12">
    <source>
        <dbReference type="RuleBase" id="RU367051"/>
    </source>
</evidence>
<dbReference type="Pfam" id="PF15924">
    <property type="entry name" value="ALG11_N"/>
    <property type="match status" value="1"/>
</dbReference>
<proteinExistence type="inferred from homology"/>
<dbReference type="CDD" id="cd03806">
    <property type="entry name" value="GT4_ALG11-like"/>
    <property type="match status" value="1"/>
</dbReference>
<reference evidence="17" key="2">
    <citation type="submission" date="2015-01" db="EMBL/GenBank/DDBJ databases">
        <title>Evolutionary Origins and Diversification of the Mycorrhizal Mutualists.</title>
        <authorList>
            <consortium name="DOE Joint Genome Institute"/>
            <consortium name="Mycorrhizal Genomics Consortium"/>
            <person name="Kohler A."/>
            <person name="Kuo A."/>
            <person name="Nagy L.G."/>
            <person name="Floudas D."/>
            <person name="Copeland A."/>
            <person name="Barry K.W."/>
            <person name="Cichocki N."/>
            <person name="Veneault-Fourrey C."/>
            <person name="LaButti K."/>
            <person name="Lindquist E.A."/>
            <person name="Lipzen A."/>
            <person name="Lundell T."/>
            <person name="Morin E."/>
            <person name="Murat C."/>
            <person name="Riley R."/>
            <person name="Ohm R."/>
            <person name="Sun H."/>
            <person name="Tunlid A."/>
            <person name="Henrissat B."/>
            <person name="Grigoriev I.V."/>
            <person name="Hibbett D.S."/>
            <person name="Martin F."/>
        </authorList>
    </citation>
    <scope>NUCLEOTIDE SEQUENCE [LARGE SCALE GENOMIC DNA]</scope>
    <source>
        <strain evidence="17">UH-Slu-Lm8-n1</strain>
    </source>
</reference>
<keyword evidence="13" id="KW-0732">Signal</keyword>
<evidence type="ECO:0000256" key="4">
    <source>
        <dbReference type="ARBA" id="ARBA00022018"/>
    </source>
</evidence>
<dbReference type="UniPathway" id="UPA00378"/>
<keyword evidence="5 12" id="KW-0328">Glycosyltransferase</keyword>
<gene>
    <name evidence="16" type="ORF">CY34DRAFT_810894</name>
</gene>
<feature type="chain" id="PRO_5002207534" description="GDP-Man:Man(3)GlcNAc(2)-PP-Dol alpha-1,2-mannosyltransferase" evidence="13">
    <location>
        <begin position="18"/>
        <end position="520"/>
    </location>
</feature>
<evidence type="ECO:0000259" key="15">
    <source>
        <dbReference type="Pfam" id="PF15924"/>
    </source>
</evidence>
<reference evidence="16 17" key="1">
    <citation type="submission" date="2014-04" db="EMBL/GenBank/DDBJ databases">
        <authorList>
            <consortium name="DOE Joint Genome Institute"/>
            <person name="Kuo A."/>
            <person name="Ruytinx J."/>
            <person name="Rineau F."/>
            <person name="Colpaert J."/>
            <person name="Kohler A."/>
            <person name="Nagy L.G."/>
            <person name="Floudas D."/>
            <person name="Copeland A."/>
            <person name="Barry K.W."/>
            <person name="Cichocki N."/>
            <person name="Veneault-Fourrey C."/>
            <person name="LaButti K."/>
            <person name="Lindquist E.A."/>
            <person name="Lipzen A."/>
            <person name="Lundell T."/>
            <person name="Morin E."/>
            <person name="Murat C."/>
            <person name="Sun H."/>
            <person name="Tunlid A."/>
            <person name="Henrissat B."/>
            <person name="Grigoriev I.V."/>
            <person name="Hibbett D.S."/>
            <person name="Martin F."/>
            <person name="Nordberg H.P."/>
            <person name="Cantor M.N."/>
            <person name="Hua S.X."/>
        </authorList>
    </citation>
    <scope>NUCLEOTIDE SEQUENCE [LARGE SCALE GENOMIC DNA]</scope>
    <source>
        <strain evidence="16 17">UH-Slu-Lm8-n1</strain>
    </source>
</reference>
<name>A0A0D0AFG5_9AGAM</name>
<evidence type="ECO:0000256" key="6">
    <source>
        <dbReference type="ARBA" id="ARBA00022679"/>
    </source>
</evidence>
<dbReference type="GO" id="GO:0006487">
    <property type="term" value="P:protein N-linked glycosylation"/>
    <property type="evidence" value="ECO:0007669"/>
    <property type="project" value="TreeGrafter"/>
</dbReference>
<feature type="signal peptide" evidence="13">
    <location>
        <begin position="1"/>
        <end position="17"/>
    </location>
</feature>
<evidence type="ECO:0000256" key="9">
    <source>
        <dbReference type="ARBA" id="ARBA00022989"/>
    </source>
</evidence>
<dbReference type="GO" id="GO:0005789">
    <property type="term" value="C:endoplasmic reticulum membrane"/>
    <property type="evidence" value="ECO:0007669"/>
    <property type="project" value="UniProtKB-SubCell"/>
</dbReference>
<keyword evidence="17" id="KW-1185">Reference proteome</keyword>
<dbReference type="Gene3D" id="3.40.50.2000">
    <property type="entry name" value="Glycogen Phosphorylase B"/>
    <property type="match status" value="1"/>
</dbReference>
<keyword evidence="8 12" id="KW-0256">Endoplasmic reticulum</keyword>
<keyword evidence="10" id="KW-0472">Membrane</keyword>
<dbReference type="InterPro" id="IPR038013">
    <property type="entry name" value="ALG11"/>
</dbReference>
<dbReference type="PANTHER" id="PTHR45919">
    <property type="entry name" value="GDP-MAN:MAN(3)GLCNAC(2)-PP-DOL ALPHA-1,2-MANNOSYLTRANSFERASE"/>
    <property type="match status" value="1"/>
</dbReference>
<comment type="pathway">
    <text evidence="2 12">Protein modification; protein glycosylation.</text>
</comment>
<dbReference type="Proteomes" id="UP000054485">
    <property type="component" value="Unassembled WGS sequence"/>
</dbReference>
<comment type="catalytic activity">
    <reaction evidence="11 12">
        <text>an alpha-D-Man-(1-&gt;3)-[alpha-D-Man-(1-&gt;6)]-beta-D-Man-(1-&gt;4)-beta-D-GlcNAc-(1-&gt;4)-alpha-D-GlcNAc-diphospho-di-trans,poly-cis-dolichol + 2 GDP-alpha-D-mannose = an alpha-D-Man-(1-&gt;2)-alpha-D-Man-(1-&gt;2)-alpha-D-Man-(1-&gt;3)-[alpha-D-Man-(1-&gt;6)]-beta-D-Man-(1-&gt;4)-beta-D-GlcNAc-(1-&gt;4)-alpha-D-GlcNAc-diphospho-di-trans,poly-cis-dolichol + 2 GDP + 2 H(+)</text>
        <dbReference type="Rhea" id="RHEA:29523"/>
        <dbReference type="Rhea" id="RHEA-COMP:19515"/>
        <dbReference type="Rhea" id="RHEA-COMP:19516"/>
        <dbReference type="ChEBI" id="CHEBI:15378"/>
        <dbReference type="ChEBI" id="CHEBI:57527"/>
        <dbReference type="ChEBI" id="CHEBI:58189"/>
        <dbReference type="ChEBI" id="CHEBI:132511"/>
        <dbReference type="ChEBI" id="CHEBI:132515"/>
        <dbReference type="EC" id="2.4.1.131"/>
    </reaction>
    <physiologicalReaction direction="left-to-right" evidence="11 12">
        <dbReference type="Rhea" id="RHEA:29524"/>
    </physiologicalReaction>
</comment>
<dbReference type="EC" id="2.4.1.131" evidence="3 12"/>
<comment type="similarity">
    <text evidence="12">Belongs to the glycosyltransferase group 1 family. Glycosyltransferase 4 subfamily.</text>
</comment>
<dbReference type="OrthoDB" id="2276068at2759"/>
<evidence type="ECO:0000256" key="13">
    <source>
        <dbReference type="SAM" id="SignalP"/>
    </source>
</evidence>
<evidence type="ECO:0000256" key="10">
    <source>
        <dbReference type="ARBA" id="ARBA00023136"/>
    </source>
</evidence>
<dbReference type="InParanoid" id="A0A0D0AFG5"/>